<accession>A0A6N3FKS6</accession>
<keyword evidence="4 6" id="KW-0949">S-adenosyl-L-methionine</keyword>
<sequence>MSQFSYIDIFAGCGGLSLGLHNAGWKGLFAIEKSKDAFETLKYNLIDTTQHFGWNEWLPQTEHDINEVISKYRSELEKLAGTVTLVVGGPPCQGFSMAGQRKKNDIRNTLSDSYIEFISIVKPKFLVFENVQGFTIGFKDENEKKGVPYSVILKEKLEKLGYSVEGKMIDISEFGVPQTRKRYIMVGVLQGKTEMFFDILYKRKKDFLKKKGLNEKVSVGEAIGDLLKENGTLPTPDFKNYVSGVYGEIQSNYQKLMRKGLDNMEGCVADSHRFAKHSEETKRMNEEMLQKCPKLKRVTPKDNLIKNLRKRGVTVLDESKAAPTVTAHPDDFVHYCEPRILTVRESARIQSFPDSFQFKGKYTTGGQLRKIEVPRCTQVGNAVPPLFAEQIGNALMEMMKNGITESEKSTI</sequence>
<dbReference type="AlphaFoldDB" id="A0A6N3FKS6"/>
<organism evidence="8">
    <name type="scientific">Roseburia intestinalis</name>
    <dbReference type="NCBI Taxonomy" id="166486"/>
    <lineage>
        <taxon>Bacteria</taxon>
        <taxon>Bacillati</taxon>
        <taxon>Bacillota</taxon>
        <taxon>Clostridia</taxon>
        <taxon>Lachnospirales</taxon>
        <taxon>Lachnospiraceae</taxon>
        <taxon>Roseburia</taxon>
    </lineage>
</organism>
<dbReference type="SUPFAM" id="SSF53335">
    <property type="entry name" value="S-adenosyl-L-methionine-dependent methyltransferases"/>
    <property type="match status" value="1"/>
</dbReference>
<dbReference type="InterPro" id="IPR001525">
    <property type="entry name" value="C5_MeTfrase"/>
</dbReference>
<comment type="similarity">
    <text evidence="6 7">Belongs to the class I-like SAM-binding methyltransferase superfamily. C5-methyltransferase family.</text>
</comment>
<keyword evidence="3 6" id="KW-0808">Transferase</keyword>
<dbReference type="EMBL" id="CACRUM010000076">
    <property type="protein sequence ID" value="VYU52664.1"/>
    <property type="molecule type" value="Genomic_DNA"/>
</dbReference>
<feature type="active site" evidence="6">
    <location>
        <position position="92"/>
    </location>
</feature>
<evidence type="ECO:0000256" key="7">
    <source>
        <dbReference type="RuleBase" id="RU000416"/>
    </source>
</evidence>
<evidence type="ECO:0000256" key="2">
    <source>
        <dbReference type="ARBA" id="ARBA00022603"/>
    </source>
</evidence>
<dbReference type="RefSeq" id="WP_006858886.1">
    <property type="nucleotide sequence ID" value="NZ_CACRUM010000076.1"/>
</dbReference>
<keyword evidence="2 6" id="KW-0489">Methyltransferase</keyword>
<protein>
    <recommendedName>
        <fullName evidence="1">DNA (cytosine-5-)-methyltransferase</fullName>
        <ecNumber evidence="1">2.1.1.37</ecNumber>
    </recommendedName>
</protein>
<dbReference type="PANTHER" id="PTHR10629">
    <property type="entry name" value="CYTOSINE-SPECIFIC METHYLTRANSFERASE"/>
    <property type="match status" value="1"/>
</dbReference>
<dbReference type="Gene3D" id="3.90.120.10">
    <property type="entry name" value="DNA Methylase, subunit A, domain 2"/>
    <property type="match status" value="1"/>
</dbReference>
<evidence type="ECO:0000256" key="4">
    <source>
        <dbReference type="ARBA" id="ARBA00022691"/>
    </source>
</evidence>
<proteinExistence type="inferred from homology"/>
<gene>
    <name evidence="8" type="primary">aplIM</name>
    <name evidence="8" type="ORF">RILFYP67_02225</name>
</gene>
<dbReference type="GO" id="GO:0009307">
    <property type="term" value="P:DNA restriction-modification system"/>
    <property type="evidence" value="ECO:0007669"/>
    <property type="project" value="UniProtKB-KW"/>
</dbReference>
<dbReference type="PROSITE" id="PS51679">
    <property type="entry name" value="SAM_MT_C5"/>
    <property type="match status" value="1"/>
</dbReference>
<dbReference type="GO" id="GO:0003677">
    <property type="term" value="F:DNA binding"/>
    <property type="evidence" value="ECO:0007669"/>
    <property type="project" value="TreeGrafter"/>
</dbReference>
<name>A0A6N3FKS6_9FIRM</name>
<dbReference type="GeneID" id="61431647"/>
<dbReference type="GO" id="GO:0003886">
    <property type="term" value="F:DNA (cytosine-5-)-methyltransferase activity"/>
    <property type="evidence" value="ECO:0007669"/>
    <property type="project" value="UniProtKB-EC"/>
</dbReference>
<dbReference type="PANTHER" id="PTHR10629:SF52">
    <property type="entry name" value="DNA (CYTOSINE-5)-METHYLTRANSFERASE 1"/>
    <property type="match status" value="1"/>
</dbReference>
<evidence type="ECO:0000256" key="1">
    <source>
        <dbReference type="ARBA" id="ARBA00011975"/>
    </source>
</evidence>
<dbReference type="InterPro" id="IPR029063">
    <property type="entry name" value="SAM-dependent_MTases_sf"/>
</dbReference>
<dbReference type="GO" id="GO:0032259">
    <property type="term" value="P:methylation"/>
    <property type="evidence" value="ECO:0007669"/>
    <property type="project" value="UniProtKB-KW"/>
</dbReference>
<dbReference type="InterPro" id="IPR050390">
    <property type="entry name" value="C5-Methyltransferase"/>
</dbReference>
<dbReference type="GO" id="GO:0044027">
    <property type="term" value="P:negative regulation of gene expression via chromosomal CpG island methylation"/>
    <property type="evidence" value="ECO:0007669"/>
    <property type="project" value="TreeGrafter"/>
</dbReference>
<keyword evidence="5" id="KW-0680">Restriction system</keyword>
<dbReference type="Pfam" id="PF00145">
    <property type="entry name" value="DNA_methylase"/>
    <property type="match status" value="1"/>
</dbReference>
<reference evidence="8" key="1">
    <citation type="submission" date="2019-11" db="EMBL/GenBank/DDBJ databases">
        <authorList>
            <person name="Feng L."/>
        </authorList>
    </citation>
    <scope>NUCLEOTIDE SEQUENCE</scope>
    <source>
        <strain evidence="8">RintestinalisLFYP67</strain>
    </source>
</reference>
<dbReference type="NCBIfam" id="TIGR00675">
    <property type="entry name" value="dcm"/>
    <property type="match status" value="1"/>
</dbReference>
<dbReference type="EC" id="2.1.1.37" evidence="1"/>
<evidence type="ECO:0000256" key="6">
    <source>
        <dbReference type="PROSITE-ProRule" id="PRU01016"/>
    </source>
</evidence>
<evidence type="ECO:0000256" key="3">
    <source>
        <dbReference type="ARBA" id="ARBA00022679"/>
    </source>
</evidence>
<dbReference type="PRINTS" id="PR00105">
    <property type="entry name" value="C5METTRFRASE"/>
</dbReference>
<dbReference type="Gene3D" id="3.40.50.150">
    <property type="entry name" value="Vaccinia Virus protein VP39"/>
    <property type="match status" value="1"/>
</dbReference>
<evidence type="ECO:0000256" key="5">
    <source>
        <dbReference type="ARBA" id="ARBA00022747"/>
    </source>
</evidence>
<evidence type="ECO:0000313" key="8">
    <source>
        <dbReference type="EMBL" id="VYU52664.1"/>
    </source>
</evidence>